<evidence type="ECO:0008006" key="4">
    <source>
        <dbReference type="Google" id="ProtNLM"/>
    </source>
</evidence>
<keyword evidence="1" id="KW-0472">Membrane</keyword>
<proteinExistence type="predicted"/>
<feature type="transmembrane region" description="Helical" evidence="1">
    <location>
        <begin position="111"/>
        <end position="132"/>
    </location>
</feature>
<keyword evidence="1" id="KW-0812">Transmembrane</keyword>
<feature type="transmembrane region" description="Helical" evidence="1">
    <location>
        <begin position="714"/>
        <end position="736"/>
    </location>
</feature>
<reference evidence="2" key="1">
    <citation type="submission" date="2023-06" db="EMBL/GenBank/DDBJ databases">
        <title>Phylogenetic Diversity of Rhizobium strains.</title>
        <authorList>
            <person name="Moura F.T."/>
            <person name="Helene L.C.F."/>
            <person name="Hungria M."/>
        </authorList>
    </citation>
    <scope>NUCLEOTIDE SEQUENCE</scope>
    <source>
        <strain evidence="2">CCGE524</strain>
    </source>
</reference>
<dbReference type="InterPro" id="IPR029063">
    <property type="entry name" value="SAM-dependent_MTases_sf"/>
</dbReference>
<organism evidence="2 3">
    <name type="scientific">Rhizobium calliandrae</name>
    <dbReference type="NCBI Taxonomy" id="1312182"/>
    <lineage>
        <taxon>Bacteria</taxon>
        <taxon>Pseudomonadati</taxon>
        <taxon>Pseudomonadota</taxon>
        <taxon>Alphaproteobacteria</taxon>
        <taxon>Hyphomicrobiales</taxon>
        <taxon>Rhizobiaceae</taxon>
        <taxon>Rhizobium/Agrobacterium group</taxon>
        <taxon>Rhizobium</taxon>
    </lineage>
</organism>
<feature type="transmembrane region" description="Helical" evidence="1">
    <location>
        <begin position="678"/>
        <end position="702"/>
    </location>
</feature>
<keyword evidence="1" id="KW-1133">Transmembrane helix</keyword>
<protein>
    <recommendedName>
        <fullName evidence="4">Spermidine synthase</fullName>
    </recommendedName>
</protein>
<sequence length="778" mass="84476">MIAQIVPFNAIFIVSDPTQKWRLAANFLLYLLPFLSGAFFLGLIFLKGHSWFSRFYFADLCGSGVAGLLILGALYFVPPEKIIVVPLILWAVSLFSWFAANSLLRSRRRNLIGAASLAVLSLASYLGLAGLFDVEPIQITQFKGISYARNYPDSKRVYRSVSPFGDLQLYQSSYMHFAPGLSDNAAFNVPEVPPNTYAGLYIDGDGPEGVMRDLPPEDGSYYHYLPDYYPYVLKERPATFIVELGGGISTMVALHAGSLSVTASERNPAVLAALRDPGLYPITSGFLSNSNVTAVAGDGRLYLENTAKRYDIIDLSLADSVGLSSPGGFTIVERYDFSKEAMGDYMRALRDGGILSVTAWNKEEPPKAVLKLYATIAGAAEEIEPATFARSFFVASSYLSTTTILYKRGGFTSQEIEKLRQYTRSMSFDEIYSPGFGYEMSGGDKILADYRASVFGDAPLEVSTTDATLSDGDGPPADNSEMPATSLERLVWQSLISGRWADIAHRYVFDIQPLTDDRPYFAGYEKLQDLPKALARLALFQDDWGYLVLWATLGVASAATLPLILIPLFVGWRRSFARTPGKAGTILYFACLGVGFIMVEVGLISRFTLVLGSATISASVLIAGMLVFSGLGSLLSERFVERARIALPVILAAIAGLLAVYAVGLTPLFGFIGGYRYTIRLVICFFAIAPAAILMGFPMATAMSWLARLGKDHMFVWAWGINGCFSVIGAALVPIIATTFGIHTVLGVSAAAYAIAIPAFFAVLRPTAASADDRVSNR</sequence>
<feature type="transmembrane region" description="Helical" evidence="1">
    <location>
        <begin position="742"/>
        <end position="764"/>
    </location>
</feature>
<keyword evidence="3" id="KW-1185">Reference proteome</keyword>
<feature type="transmembrane region" description="Helical" evidence="1">
    <location>
        <begin position="584"/>
        <end position="604"/>
    </location>
</feature>
<gene>
    <name evidence="2" type="ORF">PY650_15185</name>
</gene>
<accession>A0ABT7KG67</accession>
<dbReference type="SUPFAM" id="SSF53335">
    <property type="entry name" value="S-adenosyl-L-methionine-dependent methyltransferases"/>
    <property type="match status" value="1"/>
</dbReference>
<feature type="transmembrane region" description="Helical" evidence="1">
    <location>
        <begin position="647"/>
        <end position="672"/>
    </location>
</feature>
<dbReference type="Gene3D" id="3.40.50.150">
    <property type="entry name" value="Vaccinia Virus protein VP39"/>
    <property type="match status" value="1"/>
</dbReference>
<feature type="transmembrane region" description="Helical" evidence="1">
    <location>
        <begin position="544"/>
        <end position="572"/>
    </location>
</feature>
<dbReference type="InterPro" id="IPR036259">
    <property type="entry name" value="MFS_trans_sf"/>
</dbReference>
<evidence type="ECO:0000256" key="1">
    <source>
        <dbReference type="SAM" id="Phobius"/>
    </source>
</evidence>
<feature type="transmembrane region" description="Helical" evidence="1">
    <location>
        <begin position="610"/>
        <end position="635"/>
    </location>
</feature>
<evidence type="ECO:0000313" key="3">
    <source>
        <dbReference type="Proteomes" id="UP001172630"/>
    </source>
</evidence>
<comment type="caution">
    <text evidence="2">The sequence shown here is derived from an EMBL/GenBank/DDBJ whole genome shotgun (WGS) entry which is preliminary data.</text>
</comment>
<name>A0ABT7KG67_9HYPH</name>
<feature type="transmembrane region" description="Helical" evidence="1">
    <location>
        <begin position="27"/>
        <end position="46"/>
    </location>
</feature>
<dbReference type="EMBL" id="JARFYN010000017">
    <property type="protein sequence ID" value="MDL2406983.1"/>
    <property type="molecule type" value="Genomic_DNA"/>
</dbReference>
<dbReference type="RefSeq" id="WP_285880172.1">
    <property type="nucleotide sequence ID" value="NZ_JARFYN010000017.1"/>
</dbReference>
<feature type="transmembrane region" description="Helical" evidence="1">
    <location>
        <begin position="55"/>
        <end position="77"/>
    </location>
</feature>
<dbReference type="SUPFAM" id="SSF103473">
    <property type="entry name" value="MFS general substrate transporter"/>
    <property type="match status" value="1"/>
</dbReference>
<evidence type="ECO:0000313" key="2">
    <source>
        <dbReference type="EMBL" id="MDL2406983.1"/>
    </source>
</evidence>
<feature type="transmembrane region" description="Helical" evidence="1">
    <location>
        <begin position="83"/>
        <end position="104"/>
    </location>
</feature>
<dbReference type="Proteomes" id="UP001172630">
    <property type="component" value="Unassembled WGS sequence"/>
</dbReference>